<dbReference type="CDD" id="cd01450">
    <property type="entry name" value="vWFA_subfamily_ECM"/>
    <property type="match status" value="1"/>
</dbReference>
<dbReference type="GeneID" id="101861943"/>
<dbReference type="SMART" id="SM00327">
    <property type="entry name" value="VWA"/>
    <property type="match status" value="1"/>
</dbReference>
<feature type="domain" description="VWFA" evidence="2">
    <location>
        <begin position="192"/>
        <end position="367"/>
    </location>
</feature>
<feature type="domain" description="Chitin-binding type-2" evidence="3">
    <location>
        <begin position="678"/>
        <end position="737"/>
    </location>
</feature>
<protein>
    <submittedName>
        <fullName evidence="5">Uncharacterized protein LOC101861943</fullName>
    </submittedName>
</protein>
<evidence type="ECO:0000259" key="3">
    <source>
        <dbReference type="PROSITE" id="PS50940"/>
    </source>
</evidence>
<dbReference type="PROSITE" id="PS50234">
    <property type="entry name" value="VWFA"/>
    <property type="match status" value="1"/>
</dbReference>
<accession>A0ABM0JJQ4</accession>
<name>A0ABM0JJQ4_APLCA</name>
<feature type="chain" id="PRO_5046413584" evidence="1">
    <location>
        <begin position="25"/>
        <end position="739"/>
    </location>
</feature>
<sequence length="739" mass="80414">MPSIRCIHVTLLVIIVTLTPACWGQQDTIDLTLVPRTHGQAVVDVAVSAIREKCIFADDFLFLRRLAYVKSKDGEDPNTYRNGFYGGIWQVSQADFQATQTANFLKGFPSKLPAAFGIDWSRVHWSDLQKPLYSGLAALFIILSKAGNMMPVSVTAQASLYSQSMGGDYTAYVNGVQELDRFYATCKAENLDIAFILDSSGSLAPSDFNLSKGFANGVVNSFNVAPDTVKVAVITFSSAVKEEFNFNRYTTTSSVGNAIMAISQLTGGTATDLALDYATNQLFTSASGSRPNAAKVAVIITDGVSRNFTLTSQAAAALKAKHVVVFAFGIGLGLYKPELSAMASAPECTHVKVLTQHSELVSVLSEMRRRSCDAATIIPTPSNATFKCGSPQTVKILPGDETTVRIQPSDGQIRVFGSFDITQPNEAKNFFDGVATAIRPLVLYLKATTAPLYLTLGAMSASADQCRGTVDVQTLVGNHLPKRGADTWCVVNRTLIECSCRLFLEKYVYREYAIVHGDVAYLSYPNPCKDDNVGSEDLCKSGSKGFHKYPFSIYHFVYCTGRHTLIEVDCPKGSYYLEEAGDCVLSTYIDRNNPCTACNLDNWYLGKLNHTIPWNRTQYVNCIYPGTCTVKSCGRYYIFDEIVQFCVPSGDGGAPPTTIGPTTTSTTTIPTTTRRTIAFTCESGPSAVNYYPYTFDPAQYIHCEPDGTAYLETCPAGTLWNQPTLSCMDPNKADGDLVG</sequence>
<dbReference type="SMART" id="SM00494">
    <property type="entry name" value="ChtBD2"/>
    <property type="match status" value="1"/>
</dbReference>
<dbReference type="PROSITE" id="PS50940">
    <property type="entry name" value="CHIT_BIND_II"/>
    <property type="match status" value="2"/>
</dbReference>
<feature type="signal peptide" evidence="1">
    <location>
        <begin position="1"/>
        <end position="24"/>
    </location>
</feature>
<keyword evidence="4" id="KW-1185">Reference proteome</keyword>
<feature type="domain" description="Chitin-binding type-2" evidence="3">
    <location>
        <begin position="536"/>
        <end position="597"/>
    </location>
</feature>
<dbReference type="RefSeq" id="XP_005095267.2">
    <property type="nucleotide sequence ID" value="XM_005095210.2"/>
</dbReference>
<dbReference type="Pfam" id="PF01607">
    <property type="entry name" value="CBM_14"/>
    <property type="match status" value="1"/>
</dbReference>
<dbReference type="PANTHER" id="PTHR24020">
    <property type="entry name" value="COLLAGEN ALPHA"/>
    <property type="match status" value="1"/>
</dbReference>
<dbReference type="SUPFAM" id="SSF53300">
    <property type="entry name" value="vWA-like"/>
    <property type="match status" value="1"/>
</dbReference>
<evidence type="ECO:0000256" key="1">
    <source>
        <dbReference type="SAM" id="SignalP"/>
    </source>
</evidence>
<dbReference type="InterPro" id="IPR002557">
    <property type="entry name" value="Chitin-bd_dom"/>
</dbReference>
<dbReference type="PANTHER" id="PTHR24020:SF20">
    <property type="entry name" value="PH DOMAIN-CONTAINING PROTEIN"/>
    <property type="match status" value="1"/>
</dbReference>
<dbReference type="Gene3D" id="3.40.50.410">
    <property type="entry name" value="von Willebrand factor, type A domain"/>
    <property type="match status" value="1"/>
</dbReference>
<evidence type="ECO:0000259" key="2">
    <source>
        <dbReference type="PROSITE" id="PS50234"/>
    </source>
</evidence>
<gene>
    <name evidence="5" type="primary">LOC101861943</name>
</gene>
<dbReference type="PRINTS" id="PR00453">
    <property type="entry name" value="VWFADOMAIN"/>
</dbReference>
<dbReference type="Pfam" id="PF00092">
    <property type="entry name" value="VWA"/>
    <property type="match status" value="1"/>
</dbReference>
<dbReference type="InterPro" id="IPR036508">
    <property type="entry name" value="Chitin-bd_dom_sf"/>
</dbReference>
<reference evidence="5" key="1">
    <citation type="submission" date="2025-08" db="UniProtKB">
        <authorList>
            <consortium name="RefSeq"/>
        </authorList>
    </citation>
    <scope>IDENTIFICATION</scope>
</reference>
<dbReference type="InterPro" id="IPR002035">
    <property type="entry name" value="VWF_A"/>
</dbReference>
<dbReference type="SUPFAM" id="SSF57625">
    <property type="entry name" value="Invertebrate chitin-binding proteins"/>
    <property type="match status" value="1"/>
</dbReference>
<dbReference type="Gene3D" id="2.170.140.10">
    <property type="entry name" value="Chitin binding domain"/>
    <property type="match status" value="1"/>
</dbReference>
<evidence type="ECO:0000313" key="5">
    <source>
        <dbReference type="RefSeq" id="XP_005095267.2"/>
    </source>
</evidence>
<proteinExistence type="predicted"/>
<organism evidence="4 5">
    <name type="scientific">Aplysia californica</name>
    <name type="common">California sea hare</name>
    <dbReference type="NCBI Taxonomy" id="6500"/>
    <lineage>
        <taxon>Eukaryota</taxon>
        <taxon>Metazoa</taxon>
        <taxon>Spiralia</taxon>
        <taxon>Lophotrochozoa</taxon>
        <taxon>Mollusca</taxon>
        <taxon>Gastropoda</taxon>
        <taxon>Heterobranchia</taxon>
        <taxon>Euthyneura</taxon>
        <taxon>Tectipleura</taxon>
        <taxon>Aplysiida</taxon>
        <taxon>Aplysioidea</taxon>
        <taxon>Aplysiidae</taxon>
        <taxon>Aplysia</taxon>
    </lineage>
</organism>
<dbReference type="InterPro" id="IPR036465">
    <property type="entry name" value="vWFA_dom_sf"/>
</dbReference>
<dbReference type="Proteomes" id="UP000694888">
    <property type="component" value="Unplaced"/>
</dbReference>
<evidence type="ECO:0000313" key="4">
    <source>
        <dbReference type="Proteomes" id="UP000694888"/>
    </source>
</evidence>
<keyword evidence="1" id="KW-0732">Signal</keyword>
<dbReference type="InterPro" id="IPR050525">
    <property type="entry name" value="ECM_Assembly_Org"/>
</dbReference>